<accession>A0A8J6BKJ7</accession>
<sequence>MKKNEASEFLAMGRKEHGGNRPCSLERCDLETSDAIDVRNLRLGKRGDSSSSESAMVPQDILLPPTPPAEVTI</sequence>
<feature type="region of interest" description="Disordered" evidence="1">
    <location>
        <begin position="43"/>
        <end position="73"/>
    </location>
</feature>
<feature type="compositionally biased region" description="Pro residues" evidence="1">
    <location>
        <begin position="64"/>
        <end position="73"/>
    </location>
</feature>
<comment type="caution">
    <text evidence="2">The sequence shown here is derived from an EMBL/GenBank/DDBJ whole genome shotgun (WGS) entry which is preliminary data.</text>
</comment>
<dbReference type="EMBL" id="WNTK01003145">
    <property type="protein sequence ID" value="KAG9465350.1"/>
    <property type="molecule type" value="Genomic_DNA"/>
</dbReference>
<feature type="region of interest" description="Disordered" evidence="1">
    <location>
        <begin position="1"/>
        <end position="23"/>
    </location>
</feature>
<evidence type="ECO:0000313" key="3">
    <source>
        <dbReference type="Proteomes" id="UP000770717"/>
    </source>
</evidence>
<dbReference type="AlphaFoldDB" id="A0A8J6BKJ7"/>
<dbReference type="Proteomes" id="UP000770717">
    <property type="component" value="Unassembled WGS sequence"/>
</dbReference>
<protein>
    <submittedName>
        <fullName evidence="2">Uncharacterized protein</fullName>
    </submittedName>
</protein>
<proteinExistence type="predicted"/>
<evidence type="ECO:0000256" key="1">
    <source>
        <dbReference type="SAM" id="MobiDB-lite"/>
    </source>
</evidence>
<reference evidence="2" key="1">
    <citation type="thesis" date="2020" institute="ProQuest LLC" country="789 East Eisenhower Parkway, Ann Arbor, MI, USA">
        <title>Comparative Genomics and Chromosome Evolution.</title>
        <authorList>
            <person name="Mudd A.B."/>
        </authorList>
    </citation>
    <scope>NUCLEOTIDE SEQUENCE</scope>
    <source>
        <strain evidence="2">HN-11 Male</strain>
        <tissue evidence="2">Kidney and liver</tissue>
    </source>
</reference>
<name>A0A8J6BKJ7_ELECQ</name>
<organism evidence="2 3">
    <name type="scientific">Eleutherodactylus coqui</name>
    <name type="common">Puerto Rican coqui</name>
    <dbReference type="NCBI Taxonomy" id="57060"/>
    <lineage>
        <taxon>Eukaryota</taxon>
        <taxon>Metazoa</taxon>
        <taxon>Chordata</taxon>
        <taxon>Craniata</taxon>
        <taxon>Vertebrata</taxon>
        <taxon>Euteleostomi</taxon>
        <taxon>Amphibia</taxon>
        <taxon>Batrachia</taxon>
        <taxon>Anura</taxon>
        <taxon>Neobatrachia</taxon>
        <taxon>Hyloidea</taxon>
        <taxon>Eleutherodactylidae</taxon>
        <taxon>Eleutherodactylinae</taxon>
        <taxon>Eleutherodactylus</taxon>
        <taxon>Eleutherodactylus</taxon>
    </lineage>
</organism>
<evidence type="ECO:0000313" key="2">
    <source>
        <dbReference type="EMBL" id="KAG9465350.1"/>
    </source>
</evidence>
<feature type="compositionally biased region" description="Basic and acidic residues" evidence="1">
    <location>
        <begin position="13"/>
        <end position="23"/>
    </location>
</feature>
<keyword evidence="3" id="KW-1185">Reference proteome</keyword>
<gene>
    <name evidence="2" type="ORF">GDO78_018466</name>
</gene>